<keyword evidence="4" id="KW-1185">Reference proteome</keyword>
<dbReference type="Proteomes" id="UP000289166">
    <property type="component" value="Unassembled WGS sequence"/>
</dbReference>
<feature type="chain" id="PRO_5038961841" evidence="1">
    <location>
        <begin position="23"/>
        <end position="287"/>
    </location>
</feature>
<dbReference type="InterPro" id="IPR007391">
    <property type="entry name" value="Vancomycin_resist_VanW"/>
</dbReference>
<protein>
    <submittedName>
        <fullName evidence="3">Vanomycin resistance protein VanB</fullName>
    </submittedName>
</protein>
<feature type="domain" description="YoaR-like putative peptidoglycan binding" evidence="2">
    <location>
        <begin position="56"/>
        <end position="110"/>
    </location>
</feature>
<keyword evidence="1" id="KW-0732">Signal</keyword>
<evidence type="ECO:0000259" key="2">
    <source>
        <dbReference type="Pfam" id="PF12229"/>
    </source>
</evidence>
<evidence type="ECO:0000256" key="1">
    <source>
        <dbReference type="SAM" id="SignalP"/>
    </source>
</evidence>
<feature type="signal peptide" evidence="1">
    <location>
        <begin position="1"/>
        <end position="22"/>
    </location>
</feature>
<dbReference type="PANTHER" id="PTHR35788">
    <property type="entry name" value="EXPORTED PROTEIN-RELATED"/>
    <property type="match status" value="1"/>
</dbReference>
<dbReference type="InterPro" id="IPR052913">
    <property type="entry name" value="Glycopeptide_resist_protein"/>
</dbReference>
<dbReference type="PROSITE" id="PS51257">
    <property type="entry name" value="PROKAR_LIPOPROTEIN"/>
    <property type="match status" value="1"/>
</dbReference>
<sequence>MTDKIALKKILATFMAAFLLIAAVGCDSDEGKVENIVENKVENNVYIKDINVGGKSKAEVEQIIKEISNSTDVAPKDAVLNEENVEIIPEAPGKRVNIKTTLEAVLNAKEGERVEPIIEEVKPNITRADVEKQLVEIGTFTTPLLDDSENRVDNIDTASDCLNNEKVLPGQEFSFNETLGRRTAEKGYKKAPIIKRTESGPIKAYAVGGGICQLSTTLYNAVEKAGLEITERHSHSKKVPYVDQGKDAMVSYGSSDFRFKNNRQNPVVIKSEISDGKVTVRLYEIRK</sequence>
<name>A0A4Q0I6L8_9FIRM</name>
<organism evidence="3 4">
    <name type="scientific">Acetivibrio mesophilus</name>
    <dbReference type="NCBI Taxonomy" id="2487273"/>
    <lineage>
        <taxon>Bacteria</taxon>
        <taxon>Bacillati</taxon>
        <taxon>Bacillota</taxon>
        <taxon>Clostridia</taxon>
        <taxon>Eubacteriales</taxon>
        <taxon>Oscillospiraceae</taxon>
        <taxon>Acetivibrio</taxon>
    </lineage>
</organism>
<evidence type="ECO:0000313" key="3">
    <source>
        <dbReference type="EMBL" id="RXE59485.1"/>
    </source>
</evidence>
<dbReference type="OrthoDB" id="9797191at2"/>
<dbReference type="AlphaFoldDB" id="A0A4Q0I6L8"/>
<dbReference type="RefSeq" id="WP_069195761.1">
    <property type="nucleotide sequence ID" value="NZ_RLII01000006.1"/>
</dbReference>
<reference evidence="4" key="1">
    <citation type="submission" date="2018-11" db="EMBL/GenBank/DDBJ databases">
        <title>Genome sequencing of a novel mesophilic and cellulolytic organism within the genus Hungateiclostridium.</title>
        <authorList>
            <person name="Rettenmaier R."/>
            <person name="Liebl W."/>
            <person name="Zverlov V."/>
        </authorList>
    </citation>
    <scope>NUCLEOTIDE SEQUENCE [LARGE SCALE GENOMIC DNA]</scope>
    <source>
        <strain evidence="4">N2K1</strain>
    </source>
</reference>
<comment type="caution">
    <text evidence="3">The sequence shown here is derived from an EMBL/GenBank/DDBJ whole genome shotgun (WGS) entry which is preliminary data.</text>
</comment>
<dbReference type="EMBL" id="RLII01000006">
    <property type="protein sequence ID" value="RXE59485.1"/>
    <property type="molecule type" value="Genomic_DNA"/>
</dbReference>
<proteinExistence type="predicted"/>
<dbReference type="InterPro" id="IPR022029">
    <property type="entry name" value="YoaR-like_PG-bd"/>
</dbReference>
<accession>A0A4Q0I6L8</accession>
<evidence type="ECO:0000313" key="4">
    <source>
        <dbReference type="Proteomes" id="UP000289166"/>
    </source>
</evidence>
<gene>
    <name evidence="3" type="ORF">EFD62_07495</name>
</gene>
<dbReference type="Pfam" id="PF04294">
    <property type="entry name" value="VanW"/>
    <property type="match status" value="1"/>
</dbReference>
<dbReference type="PANTHER" id="PTHR35788:SF1">
    <property type="entry name" value="EXPORTED PROTEIN"/>
    <property type="match status" value="1"/>
</dbReference>
<dbReference type="Pfam" id="PF12229">
    <property type="entry name" value="PG_binding_4"/>
    <property type="match status" value="1"/>
</dbReference>